<keyword evidence="3" id="KW-1185">Reference proteome</keyword>
<dbReference type="EMBL" id="SNSC02000008">
    <property type="protein sequence ID" value="TID22018.1"/>
    <property type="molecule type" value="Genomic_DNA"/>
</dbReference>
<evidence type="ECO:0000256" key="1">
    <source>
        <dbReference type="SAM" id="MobiDB-lite"/>
    </source>
</evidence>
<evidence type="ECO:0000313" key="2">
    <source>
        <dbReference type="EMBL" id="TID22018.1"/>
    </source>
</evidence>
<organism evidence="2 3">
    <name type="scientific">Venturia nashicola</name>
    <dbReference type="NCBI Taxonomy" id="86259"/>
    <lineage>
        <taxon>Eukaryota</taxon>
        <taxon>Fungi</taxon>
        <taxon>Dikarya</taxon>
        <taxon>Ascomycota</taxon>
        <taxon>Pezizomycotina</taxon>
        <taxon>Dothideomycetes</taxon>
        <taxon>Pleosporomycetidae</taxon>
        <taxon>Venturiales</taxon>
        <taxon>Venturiaceae</taxon>
        <taxon>Venturia</taxon>
    </lineage>
</organism>
<name>A0A4Z1P3I2_9PEZI</name>
<feature type="region of interest" description="Disordered" evidence="1">
    <location>
        <begin position="1"/>
        <end position="92"/>
    </location>
</feature>
<feature type="compositionally biased region" description="Polar residues" evidence="1">
    <location>
        <begin position="1"/>
        <end position="13"/>
    </location>
</feature>
<accession>A0A4Z1P3I2</accession>
<dbReference type="Proteomes" id="UP000298493">
    <property type="component" value="Unassembled WGS sequence"/>
</dbReference>
<gene>
    <name evidence="2" type="ORF">E6O75_ATG10811</name>
</gene>
<protein>
    <submittedName>
        <fullName evidence="2">Sodium/potassium-transporting ATPase subunit alpha-2</fullName>
    </submittedName>
</protein>
<comment type="caution">
    <text evidence="2">The sequence shown here is derived from an EMBL/GenBank/DDBJ whole genome shotgun (WGS) entry which is preliminary data.</text>
</comment>
<sequence length="92" mass="9755">MPPLTSGVQSNTVGPPGSNPPGYFDQAMGSPGSRFDPKMSPYMPSAATITPMTPGPQWQQPYHMGNQLPMPPLPQHAHEMPAHPAPVAELKG</sequence>
<reference evidence="2 3" key="1">
    <citation type="submission" date="2019-04" db="EMBL/GenBank/DDBJ databases">
        <title>High contiguity whole genome sequence and gene annotation resource for two Venturia nashicola isolates.</title>
        <authorList>
            <person name="Prokchorchik M."/>
            <person name="Won K."/>
            <person name="Lee Y."/>
            <person name="Choi E.D."/>
            <person name="Segonzac C."/>
            <person name="Sohn K.H."/>
        </authorList>
    </citation>
    <scope>NUCLEOTIDE SEQUENCE [LARGE SCALE GENOMIC DNA]</scope>
    <source>
        <strain evidence="2 3">PRI2</strain>
    </source>
</reference>
<evidence type="ECO:0000313" key="3">
    <source>
        <dbReference type="Proteomes" id="UP000298493"/>
    </source>
</evidence>
<dbReference type="AlphaFoldDB" id="A0A4Z1P3I2"/>
<feature type="compositionally biased region" description="Polar residues" evidence="1">
    <location>
        <begin position="47"/>
        <end position="60"/>
    </location>
</feature>
<proteinExistence type="predicted"/>